<dbReference type="EMBL" id="SAYW01000005">
    <property type="protein sequence ID" value="RWU05626.1"/>
    <property type="molecule type" value="Genomic_DNA"/>
</dbReference>
<evidence type="ECO:0000256" key="3">
    <source>
        <dbReference type="ARBA" id="ARBA00022670"/>
    </source>
</evidence>
<feature type="active site" evidence="9">
    <location>
        <position position="144"/>
    </location>
</feature>
<accession>A0A3S3PY72</accession>
<evidence type="ECO:0000256" key="9">
    <source>
        <dbReference type="HAMAP-Rule" id="MF_00161"/>
    </source>
</evidence>
<protein>
    <recommendedName>
        <fullName evidence="9">Lipoprotein signal peptidase</fullName>
        <ecNumber evidence="9">3.4.23.36</ecNumber>
    </recommendedName>
    <alternativeName>
        <fullName evidence="9">Prolipoprotein signal peptidase</fullName>
    </alternativeName>
    <alternativeName>
        <fullName evidence="9">Signal peptidase II</fullName>
        <shortName evidence="9">SPase II</shortName>
    </alternativeName>
</protein>
<dbReference type="PROSITE" id="PS00855">
    <property type="entry name" value="SPASE_II"/>
    <property type="match status" value="1"/>
</dbReference>
<comment type="similarity">
    <text evidence="1 9 11">Belongs to the peptidase A8 family.</text>
</comment>
<comment type="function">
    <text evidence="9 10">This protein specifically catalyzes the removal of signal peptides from prolipoproteins.</text>
</comment>
<feature type="active site" evidence="9">
    <location>
        <position position="126"/>
    </location>
</feature>
<feature type="transmembrane region" description="Helical" evidence="9">
    <location>
        <begin position="102"/>
        <end position="121"/>
    </location>
</feature>
<comment type="caution">
    <text evidence="12">The sequence shown here is derived from an EMBL/GenBank/DDBJ whole genome shotgun (WGS) entry which is preliminary data.</text>
</comment>
<sequence>MINQKKSIKFAFLLVIVALNLGCDQVSKVIARKSIEPYEQISIIKDRFTLTKVENTGAFLSAGSNLPDFVRVILLTVMPILVLGYGLWFLYSNRNLPRMMQIGVCFLIGGGIGNIYDRIVYGSVTDFLHMDFVLFKTGIFNMADVSIMTGIGLLLLQTLLAKKEEKQITSPEQSID</sequence>
<dbReference type="Pfam" id="PF01252">
    <property type="entry name" value="Peptidase_A8"/>
    <property type="match status" value="1"/>
</dbReference>
<dbReference type="EC" id="3.4.23.36" evidence="9"/>
<keyword evidence="8 9" id="KW-0472">Membrane</keyword>
<feature type="transmembrane region" description="Helical" evidence="9">
    <location>
        <begin position="133"/>
        <end position="156"/>
    </location>
</feature>
<reference evidence="12 13" key="1">
    <citation type="submission" date="2018-06" db="EMBL/GenBank/DDBJ databases">
        <title>Pedobacter endophyticus sp. nov., an endophytic bacterium isolated from a leaf of Triticum aestivum.</title>
        <authorList>
            <person name="Zhang L."/>
        </authorList>
    </citation>
    <scope>NUCLEOTIDE SEQUENCE [LARGE SCALE GENOMIC DNA]</scope>
    <source>
        <strain evidence="12 13">CM134L-2</strain>
    </source>
</reference>
<evidence type="ECO:0000256" key="6">
    <source>
        <dbReference type="ARBA" id="ARBA00022801"/>
    </source>
</evidence>
<dbReference type="NCBIfam" id="TIGR00077">
    <property type="entry name" value="lspA"/>
    <property type="match status" value="1"/>
</dbReference>
<organism evidence="12 13">
    <name type="scientific">Pedobacter chitinilyticus</name>
    <dbReference type="NCBI Taxonomy" id="2233776"/>
    <lineage>
        <taxon>Bacteria</taxon>
        <taxon>Pseudomonadati</taxon>
        <taxon>Bacteroidota</taxon>
        <taxon>Sphingobacteriia</taxon>
        <taxon>Sphingobacteriales</taxon>
        <taxon>Sphingobacteriaceae</taxon>
        <taxon>Pedobacter</taxon>
    </lineage>
</organism>
<evidence type="ECO:0000256" key="2">
    <source>
        <dbReference type="ARBA" id="ARBA00022475"/>
    </source>
</evidence>
<dbReference type="UniPathway" id="UPA00665"/>
<evidence type="ECO:0000313" key="12">
    <source>
        <dbReference type="EMBL" id="RWU05626.1"/>
    </source>
</evidence>
<keyword evidence="4 9" id="KW-0812">Transmembrane</keyword>
<dbReference type="Proteomes" id="UP000284120">
    <property type="component" value="Unassembled WGS sequence"/>
</dbReference>
<keyword evidence="6 9" id="KW-0378">Hydrolase</keyword>
<dbReference type="RefSeq" id="WP_113648385.1">
    <property type="nucleotide sequence ID" value="NZ_QMHN01000005.1"/>
</dbReference>
<dbReference type="PANTHER" id="PTHR33695:SF1">
    <property type="entry name" value="LIPOPROTEIN SIGNAL PEPTIDASE"/>
    <property type="match status" value="1"/>
</dbReference>
<gene>
    <name evidence="9 12" type="primary">lspA</name>
    <name evidence="12" type="ORF">DPV69_15900</name>
</gene>
<evidence type="ECO:0000256" key="10">
    <source>
        <dbReference type="RuleBase" id="RU000594"/>
    </source>
</evidence>
<evidence type="ECO:0000256" key="1">
    <source>
        <dbReference type="ARBA" id="ARBA00006139"/>
    </source>
</evidence>
<evidence type="ECO:0000313" key="13">
    <source>
        <dbReference type="Proteomes" id="UP000284120"/>
    </source>
</evidence>
<comment type="subcellular location">
    <subcellularLocation>
        <location evidence="9">Cell membrane</location>
        <topology evidence="9">Multi-pass membrane protein</topology>
    </subcellularLocation>
</comment>
<comment type="catalytic activity">
    <reaction evidence="9 10">
        <text>Release of signal peptides from bacterial membrane prolipoproteins. Hydrolyzes -Xaa-Yaa-Zaa-|-(S,diacylglyceryl)Cys-, in which Xaa is hydrophobic (preferably Leu), and Yaa (Ala or Ser) and Zaa (Gly or Ala) have small, neutral side chains.</text>
        <dbReference type="EC" id="3.4.23.36"/>
    </reaction>
</comment>
<comment type="pathway">
    <text evidence="9">Protein modification; lipoprotein biosynthesis (signal peptide cleavage).</text>
</comment>
<dbReference type="InterPro" id="IPR001872">
    <property type="entry name" value="Peptidase_A8"/>
</dbReference>
<evidence type="ECO:0000256" key="7">
    <source>
        <dbReference type="ARBA" id="ARBA00022989"/>
    </source>
</evidence>
<dbReference type="GO" id="GO:0005886">
    <property type="term" value="C:plasma membrane"/>
    <property type="evidence" value="ECO:0007669"/>
    <property type="project" value="UniProtKB-SubCell"/>
</dbReference>
<keyword evidence="2 9" id="KW-1003">Cell membrane</keyword>
<feature type="transmembrane region" description="Helical" evidence="9">
    <location>
        <begin position="69"/>
        <end position="90"/>
    </location>
</feature>
<dbReference type="PANTHER" id="PTHR33695">
    <property type="entry name" value="LIPOPROTEIN SIGNAL PEPTIDASE"/>
    <property type="match status" value="1"/>
</dbReference>
<keyword evidence="7 9" id="KW-1133">Transmembrane helix</keyword>
<evidence type="ECO:0000256" key="4">
    <source>
        <dbReference type="ARBA" id="ARBA00022692"/>
    </source>
</evidence>
<comment type="caution">
    <text evidence="9">Lacks conserved residue(s) required for the propagation of feature annotation.</text>
</comment>
<keyword evidence="13" id="KW-1185">Reference proteome</keyword>
<evidence type="ECO:0000256" key="5">
    <source>
        <dbReference type="ARBA" id="ARBA00022750"/>
    </source>
</evidence>
<evidence type="ECO:0000256" key="8">
    <source>
        <dbReference type="ARBA" id="ARBA00023136"/>
    </source>
</evidence>
<proteinExistence type="inferred from homology"/>
<dbReference type="AlphaFoldDB" id="A0A3S3PY72"/>
<keyword evidence="3 9" id="KW-0645">Protease</keyword>
<dbReference type="GO" id="GO:0004190">
    <property type="term" value="F:aspartic-type endopeptidase activity"/>
    <property type="evidence" value="ECO:0007669"/>
    <property type="project" value="UniProtKB-UniRule"/>
</dbReference>
<dbReference type="PRINTS" id="PR00781">
    <property type="entry name" value="LIPOSIGPTASE"/>
</dbReference>
<keyword evidence="5 9" id="KW-0064">Aspartyl protease</keyword>
<dbReference type="GO" id="GO:0006508">
    <property type="term" value="P:proteolysis"/>
    <property type="evidence" value="ECO:0007669"/>
    <property type="project" value="UniProtKB-KW"/>
</dbReference>
<evidence type="ECO:0000256" key="11">
    <source>
        <dbReference type="RuleBase" id="RU004181"/>
    </source>
</evidence>
<name>A0A3S3PY72_9SPHI</name>
<dbReference type="OrthoDB" id="9810259at2"/>
<dbReference type="HAMAP" id="MF_00161">
    <property type="entry name" value="LspA"/>
    <property type="match status" value="1"/>
</dbReference>